<feature type="compositionally biased region" description="Basic and acidic residues" evidence="1">
    <location>
        <begin position="151"/>
        <end position="168"/>
    </location>
</feature>
<evidence type="ECO:0000256" key="1">
    <source>
        <dbReference type="SAM" id="MobiDB-lite"/>
    </source>
</evidence>
<name>A0AAD2GAD0_9STRA</name>
<feature type="compositionally biased region" description="Basic residues" evidence="1">
    <location>
        <begin position="1"/>
        <end position="10"/>
    </location>
</feature>
<evidence type="ECO:0000313" key="2">
    <source>
        <dbReference type="EMBL" id="CAJ1966683.1"/>
    </source>
</evidence>
<dbReference type="EMBL" id="CAKOGP040002313">
    <property type="protein sequence ID" value="CAJ1966683.1"/>
    <property type="molecule type" value="Genomic_DNA"/>
</dbReference>
<comment type="caution">
    <text evidence="2">The sequence shown here is derived from an EMBL/GenBank/DDBJ whole genome shotgun (WGS) entry which is preliminary data.</text>
</comment>
<organism evidence="2 3">
    <name type="scientific">Cylindrotheca closterium</name>
    <dbReference type="NCBI Taxonomy" id="2856"/>
    <lineage>
        <taxon>Eukaryota</taxon>
        <taxon>Sar</taxon>
        <taxon>Stramenopiles</taxon>
        <taxon>Ochrophyta</taxon>
        <taxon>Bacillariophyta</taxon>
        <taxon>Bacillariophyceae</taxon>
        <taxon>Bacillariophycidae</taxon>
        <taxon>Bacillariales</taxon>
        <taxon>Bacillariaceae</taxon>
        <taxon>Cylindrotheca</taxon>
    </lineage>
</organism>
<feature type="compositionally biased region" description="Basic and acidic residues" evidence="1">
    <location>
        <begin position="70"/>
        <end position="84"/>
    </location>
</feature>
<dbReference type="Proteomes" id="UP001295423">
    <property type="component" value="Unassembled WGS sequence"/>
</dbReference>
<feature type="region of interest" description="Disordered" evidence="1">
    <location>
        <begin position="151"/>
        <end position="269"/>
    </location>
</feature>
<accession>A0AAD2GAD0</accession>
<sequence>MGRVAKYKKIKSFDPYSKKNGGRVDLSKVGMWGLGESGRQPKKRSRRAEVLRRNKKRKTNEANEGFDLPPSERDDDFSMKDLDGSVKKQKVETLRAAPSSNTETRIMVGRNVATIPKTDADERAVARVLRVDKQNREVEKKKRLKAQARLEGESKRAYARRTKSETRQIVKQSTVVKNPEKMQKKKEFLNKKKNKNKFKQQESDFVGTEEEMEKDRQLDMPPEPEEVHFTEQVERPPMFKQLPRGAKAKEKKSKEGSKPGMTEAQVKAESTAMELIRRRVQVQYASIKARRKQAGEFHL</sequence>
<protein>
    <submittedName>
        <fullName evidence="2">Uncharacterized protein</fullName>
    </submittedName>
</protein>
<reference evidence="2" key="1">
    <citation type="submission" date="2023-08" db="EMBL/GenBank/DDBJ databases">
        <authorList>
            <person name="Audoor S."/>
            <person name="Bilcke G."/>
        </authorList>
    </citation>
    <scope>NUCLEOTIDE SEQUENCE</scope>
</reference>
<keyword evidence="3" id="KW-1185">Reference proteome</keyword>
<feature type="compositionally biased region" description="Basic and acidic residues" evidence="1">
    <location>
        <begin position="225"/>
        <end position="234"/>
    </location>
</feature>
<feature type="compositionally biased region" description="Basic and acidic residues" evidence="1">
    <location>
        <begin position="178"/>
        <end position="190"/>
    </location>
</feature>
<dbReference type="AlphaFoldDB" id="A0AAD2GAD0"/>
<gene>
    <name evidence="2" type="ORF">CYCCA115_LOCUS22266</name>
</gene>
<proteinExistence type="predicted"/>
<feature type="region of interest" description="Disordered" evidence="1">
    <location>
        <begin position="1"/>
        <end position="84"/>
    </location>
</feature>
<evidence type="ECO:0000313" key="3">
    <source>
        <dbReference type="Proteomes" id="UP001295423"/>
    </source>
</evidence>